<dbReference type="SUPFAM" id="SSF82714">
    <property type="entry name" value="Multidrug efflux transporter AcrB TolC docking domain, DN and DC subdomains"/>
    <property type="match status" value="2"/>
</dbReference>
<evidence type="ECO:0000256" key="5">
    <source>
        <dbReference type="ARBA" id="ARBA00022519"/>
    </source>
</evidence>
<feature type="transmembrane region" description="Helical" evidence="9">
    <location>
        <begin position="394"/>
        <end position="417"/>
    </location>
</feature>
<dbReference type="Gene3D" id="3.30.70.1320">
    <property type="entry name" value="Multidrug efflux transporter AcrB pore domain like"/>
    <property type="match status" value="1"/>
</dbReference>
<dbReference type="NCBIfam" id="NF000282">
    <property type="entry name" value="RND_permease_1"/>
    <property type="match status" value="1"/>
</dbReference>
<evidence type="ECO:0000313" key="10">
    <source>
        <dbReference type="EMBL" id="KMO87404.1"/>
    </source>
</evidence>
<evidence type="ECO:0000256" key="7">
    <source>
        <dbReference type="ARBA" id="ARBA00022989"/>
    </source>
</evidence>
<dbReference type="PATRIC" id="fig|1122219.3.peg.2518"/>
<dbReference type="Gene3D" id="3.30.2090.10">
    <property type="entry name" value="Multidrug efflux transporter AcrB TolC docking domain, DN and DC subdomains"/>
    <property type="match status" value="2"/>
</dbReference>
<dbReference type="SUPFAM" id="SSF82866">
    <property type="entry name" value="Multidrug efflux transporter AcrB transmembrane domain"/>
    <property type="match status" value="2"/>
</dbReference>
<feature type="transmembrane region" description="Helical" evidence="9">
    <location>
        <begin position="976"/>
        <end position="999"/>
    </location>
</feature>
<keyword evidence="7 9" id="KW-1133">Transmembrane helix</keyword>
<protein>
    <submittedName>
        <fullName evidence="10">RND transporter</fullName>
    </submittedName>
</protein>
<evidence type="ECO:0000256" key="4">
    <source>
        <dbReference type="ARBA" id="ARBA00022475"/>
    </source>
</evidence>
<feature type="transmembrane region" description="Helical" evidence="9">
    <location>
        <begin position="12"/>
        <end position="34"/>
    </location>
</feature>
<feature type="transmembrane region" description="Helical" evidence="9">
    <location>
        <begin position="341"/>
        <end position="360"/>
    </location>
</feature>
<comment type="subcellular location">
    <subcellularLocation>
        <location evidence="1">Cell inner membrane</location>
        <topology evidence="1">Multi-pass membrane protein</topology>
    </subcellularLocation>
</comment>
<dbReference type="GO" id="GO:0009636">
    <property type="term" value="P:response to toxic substance"/>
    <property type="evidence" value="ECO:0007669"/>
    <property type="project" value="UniProtKB-ARBA"/>
</dbReference>
<evidence type="ECO:0000256" key="3">
    <source>
        <dbReference type="ARBA" id="ARBA00022448"/>
    </source>
</evidence>
<feature type="transmembrane region" description="Helical" evidence="9">
    <location>
        <begin position="1005"/>
        <end position="1030"/>
    </location>
</feature>
<dbReference type="EMBL" id="LEKT01000006">
    <property type="protein sequence ID" value="KMO87404.1"/>
    <property type="molecule type" value="Genomic_DNA"/>
</dbReference>
<feature type="transmembrane region" description="Helical" evidence="9">
    <location>
        <begin position="926"/>
        <end position="947"/>
    </location>
</feature>
<feature type="transmembrane region" description="Helical" evidence="9">
    <location>
        <begin position="875"/>
        <end position="893"/>
    </location>
</feature>
<keyword evidence="11" id="KW-1185">Reference proteome</keyword>
<dbReference type="PRINTS" id="PR00702">
    <property type="entry name" value="ACRIFLAVINRP"/>
</dbReference>
<dbReference type="InterPro" id="IPR001036">
    <property type="entry name" value="Acrflvin-R"/>
</dbReference>
<keyword evidence="6 9" id="KW-0812">Transmembrane</keyword>
<evidence type="ECO:0000256" key="9">
    <source>
        <dbReference type="SAM" id="Phobius"/>
    </source>
</evidence>
<proteinExistence type="inferred from homology"/>
<accession>A0A0J6WXP8</accession>
<feature type="transmembrane region" description="Helical" evidence="9">
    <location>
        <begin position="471"/>
        <end position="498"/>
    </location>
</feature>
<organism evidence="10 11">
    <name type="scientific">Megasphaera cerevisiae DSM 20462</name>
    <dbReference type="NCBI Taxonomy" id="1122219"/>
    <lineage>
        <taxon>Bacteria</taxon>
        <taxon>Bacillati</taxon>
        <taxon>Bacillota</taxon>
        <taxon>Negativicutes</taxon>
        <taxon>Veillonellales</taxon>
        <taxon>Veillonellaceae</taxon>
        <taxon>Megasphaera</taxon>
    </lineage>
</organism>
<dbReference type="InterPro" id="IPR027463">
    <property type="entry name" value="AcrB_DN_DC_subdom"/>
</dbReference>
<feature type="transmembrane region" description="Helical" evidence="9">
    <location>
        <begin position="541"/>
        <end position="560"/>
    </location>
</feature>
<dbReference type="NCBIfam" id="TIGR00915">
    <property type="entry name" value="2A0602"/>
    <property type="match status" value="1"/>
</dbReference>
<evidence type="ECO:0000256" key="8">
    <source>
        <dbReference type="ARBA" id="ARBA00023136"/>
    </source>
</evidence>
<dbReference type="PANTHER" id="PTHR32063:SF76">
    <property type="entry name" value="EFFLUX PUMP MEMBRANE TRANSPORTER"/>
    <property type="match status" value="1"/>
</dbReference>
<dbReference type="FunFam" id="1.20.1640.10:FF:000001">
    <property type="entry name" value="Efflux pump membrane transporter"/>
    <property type="match status" value="1"/>
</dbReference>
<gene>
    <name evidence="10" type="ORF">AB840_03195</name>
</gene>
<feature type="transmembrane region" description="Helical" evidence="9">
    <location>
        <begin position="438"/>
        <end position="459"/>
    </location>
</feature>
<dbReference type="SUPFAM" id="SSF82693">
    <property type="entry name" value="Multidrug efflux transporter AcrB pore domain, PN1, PN2, PC1 and PC2 subdomains"/>
    <property type="match status" value="4"/>
</dbReference>
<dbReference type="Pfam" id="PF00873">
    <property type="entry name" value="ACR_tran"/>
    <property type="match status" value="1"/>
</dbReference>
<dbReference type="PANTHER" id="PTHR32063">
    <property type="match status" value="1"/>
</dbReference>
<dbReference type="AlphaFoldDB" id="A0A0J6WXP8"/>
<keyword evidence="4" id="KW-1003">Cell membrane</keyword>
<keyword evidence="3" id="KW-0813">Transport</keyword>
<feature type="transmembrane region" description="Helical" evidence="9">
    <location>
        <begin position="900"/>
        <end position="920"/>
    </location>
</feature>
<evidence type="ECO:0000256" key="1">
    <source>
        <dbReference type="ARBA" id="ARBA00004429"/>
    </source>
</evidence>
<dbReference type="GO" id="GO:0042910">
    <property type="term" value="F:xenobiotic transmembrane transporter activity"/>
    <property type="evidence" value="ECO:0007669"/>
    <property type="project" value="TreeGrafter"/>
</dbReference>
<dbReference type="InterPro" id="IPR004764">
    <property type="entry name" value="MdtF-like"/>
</dbReference>
<dbReference type="InParanoid" id="A0A0J6WXP8"/>
<feature type="transmembrane region" description="Helical" evidence="9">
    <location>
        <begin position="367"/>
        <end position="388"/>
    </location>
</feature>
<dbReference type="Gene3D" id="3.30.70.1440">
    <property type="entry name" value="Multidrug efflux transporter AcrB pore domain"/>
    <property type="match status" value="1"/>
</dbReference>
<dbReference type="Gene3D" id="1.20.1640.10">
    <property type="entry name" value="Multidrug efflux transporter AcrB transmembrane domain"/>
    <property type="match status" value="2"/>
</dbReference>
<evidence type="ECO:0000256" key="6">
    <source>
        <dbReference type="ARBA" id="ARBA00022692"/>
    </source>
</evidence>
<dbReference type="Gene3D" id="3.30.70.1430">
    <property type="entry name" value="Multidrug efflux transporter AcrB pore domain"/>
    <property type="match status" value="2"/>
</dbReference>
<dbReference type="GO" id="GO:0015562">
    <property type="term" value="F:efflux transmembrane transporter activity"/>
    <property type="evidence" value="ECO:0007669"/>
    <property type="project" value="InterPro"/>
</dbReference>
<reference evidence="10 11" key="1">
    <citation type="submission" date="2015-06" db="EMBL/GenBank/DDBJ databases">
        <title>Draft genome sequence of beer spoilage bacterium Megasphaera cerevisiae type strain 20462.</title>
        <authorList>
            <person name="Kutumbaka K."/>
            <person name="Pasmowitz J."/>
            <person name="Mategko J."/>
            <person name="Reyes D."/>
            <person name="Friedrich A."/>
            <person name="Han S."/>
            <person name="Martens-Habbena W."/>
            <person name="Neal-McKinney J."/>
            <person name="Janagama H.K."/>
            <person name="Nadala C."/>
            <person name="Samadpour M."/>
        </authorList>
    </citation>
    <scope>NUCLEOTIDE SEQUENCE [LARGE SCALE GENOMIC DNA]</scope>
    <source>
        <strain evidence="10 11">DSM 20462</strain>
    </source>
</reference>
<keyword evidence="5" id="KW-0997">Cell inner membrane</keyword>
<name>A0A0J6WXP8_9FIRM</name>
<dbReference type="Proteomes" id="UP000036503">
    <property type="component" value="Unassembled WGS sequence"/>
</dbReference>
<dbReference type="RefSeq" id="WP_048513386.1">
    <property type="nucleotide sequence ID" value="NZ_FUXD01000002.1"/>
</dbReference>
<dbReference type="OrthoDB" id="8270at2"/>
<keyword evidence="8 9" id="KW-0472">Membrane</keyword>
<comment type="similarity">
    <text evidence="2">Belongs to the resistance-nodulation-cell division (RND) (TC 2.A.6) family.</text>
</comment>
<dbReference type="GO" id="GO:0005886">
    <property type="term" value="C:plasma membrane"/>
    <property type="evidence" value="ECO:0007669"/>
    <property type="project" value="UniProtKB-SubCell"/>
</dbReference>
<evidence type="ECO:0000313" key="11">
    <source>
        <dbReference type="Proteomes" id="UP000036503"/>
    </source>
</evidence>
<sequence>MISKFFIDRPIFAVVISLIISILGLLSMATLPIAKYPNVTPPQISVSATYTGANSQVIGDTVAGVIERQMIGVDDLVNMESSSNDNGTYSLTAQFETGSNDDMDMVNTQNRVSQISSTLPEEVTTTGVTVKKSTSSTAMVFALYSPNGSYDATFMKNYATQFFMDALKSVPGIGNVQEFGSDYAMRIWLDPMKMNILKVTPTDVISAITAQNTQAAVGTLGSQPAASTQAFQYSLRADGRLQTADEFKKVIIRTNSDGTMVRVGDVATVDLGSKDYSVAGNFDGQPNAAFMVSLTSDANAMQSVKGVMSVLEKASQSFPSDLNYRIIYDSTKFVTASIEEVIKTFIEALLLVAAIVYLFLQSGRSTLIPLIAVPVSLLGTFACFKVLGFSINTLTLFAMVLAIGLLVDDAIVVIEAVEYEIKYNSKSPREATIIAMQNVQNPVIGVACVLASVFVPVGFLSGMSGVLYRQFALTIAVSVAISAFVALTLTPAMCATILKVHKPTENAGGLFKFFQKFNTEFDRLINWYGIRLAYLQMRLKWCVAFLILISGIAVGFFMIIPTGFVPAEDNGFVMVNTTLPEGTSQTETKQIAVDLGKWIESQPGVTQAMNVVGFNILAGGAKSNGAVAFVSMEDWSKRETKDLSVDTLVGKIMAHGMQIPQASIVAINPPPIDGMGVSSGFTMQIEDRGGHTTDELNATVQKFIGEARKRPEIGSVYTAFSNDTPGYHLDIDRDKVAKEGVSLSSLYTTLQAFYGSYQINDFTIFGRNFKVIIQAAPDFRKTIEDNNHLYVRNSNDDLVSVANFVRPRLIGSASILNRFNDYPSIKVMGAPSAGRSSGDALKALEEVAKDTLGEGYTYEWAGMSREEVEAGNKTIYVFGLAILFVFLVLAALYESWKVPFAVLFSVPTGLFGATLFTYLFDQTNNIYFQIGILAVIGLAAKNAILIIEYAKVRVDKWGMDPVSAAIEAAKIRLRPIIMTSLAFVVGSVPLALATGAGAASRVTMGITVVFGTTMATVLGVLLIPMLFILVENIGHKPIRKKI</sequence>
<dbReference type="STRING" id="39029.BSR42_00345"/>
<comment type="caution">
    <text evidence="10">The sequence shown here is derived from an EMBL/GenBank/DDBJ whole genome shotgun (WGS) entry which is preliminary data.</text>
</comment>
<evidence type="ECO:0000256" key="2">
    <source>
        <dbReference type="ARBA" id="ARBA00010942"/>
    </source>
</evidence>